<name>A0A2T2P466_CORCC</name>
<keyword evidence="4" id="KW-1185">Reference proteome</keyword>
<dbReference type="AlphaFoldDB" id="A0A2T2P466"/>
<sequence length="72" mass="7677">MWRSARSLLPSLLLPLLLPPSRFSRARAVVPIAIARWRAIRPGRAQQPPCSGPGKLTPSAAINSPPSAATAR</sequence>
<gene>
    <name evidence="3" type="ORF">BS50DRAFT_569965</name>
</gene>
<evidence type="ECO:0008006" key="5">
    <source>
        <dbReference type="Google" id="ProtNLM"/>
    </source>
</evidence>
<keyword evidence="2" id="KW-0732">Signal</keyword>
<feature type="compositionally biased region" description="Low complexity" evidence="1">
    <location>
        <begin position="58"/>
        <end position="72"/>
    </location>
</feature>
<accession>A0A2T2P466</accession>
<feature type="chain" id="PRO_5015692701" description="Secreted protein" evidence="2">
    <location>
        <begin position="29"/>
        <end position="72"/>
    </location>
</feature>
<evidence type="ECO:0000313" key="3">
    <source>
        <dbReference type="EMBL" id="PSN72480.1"/>
    </source>
</evidence>
<dbReference type="EMBL" id="KZ678130">
    <property type="protein sequence ID" value="PSN72480.1"/>
    <property type="molecule type" value="Genomic_DNA"/>
</dbReference>
<dbReference type="Proteomes" id="UP000240883">
    <property type="component" value="Unassembled WGS sequence"/>
</dbReference>
<feature type="region of interest" description="Disordered" evidence="1">
    <location>
        <begin position="43"/>
        <end position="72"/>
    </location>
</feature>
<proteinExistence type="predicted"/>
<evidence type="ECO:0000313" key="4">
    <source>
        <dbReference type="Proteomes" id="UP000240883"/>
    </source>
</evidence>
<evidence type="ECO:0000256" key="2">
    <source>
        <dbReference type="SAM" id="SignalP"/>
    </source>
</evidence>
<feature type="signal peptide" evidence="2">
    <location>
        <begin position="1"/>
        <end position="28"/>
    </location>
</feature>
<organism evidence="3 4">
    <name type="scientific">Corynespora cassiicola Philippines</name>
    <dbReference type="NCBI Taxonomy" id="1448308"/>
    <lineage>
        <taxon>Eukaryota</taxon>
        <taxon>Fungi</taxon>
        <taxon>Dikarya</taxon>
        <taxon>Ascomycota</taxon>
        <taxon>Pezizomycotina</taxon>
        <taxon>Dothideomycetes</taxon>
        <taxon>Pleosporomycetidae</taxon>
        <taxon>Pleosporales</taxon>
        <taxon>Corynesporascaceae</taxon>
        <taxon>Corynespora</taxon>
    </lineage>
</organism>
<protein>
    <recommendedName>
        <fullName evidence="5">Secreted protein</fullName>
    </recommendedName>
</protein>
<evidence type="ECO:0000256" key="1">
    <source>
        <dbReference type="SAM" id="MobiDB-lite"/>
    </source>
</evidence>
<reference evidence="3 4" key="1">
    <citation type="journal article" date="2018" name="Front. Microbiol.">
        <title>Genome-Wide Analysis of Corynespora cassiicola Leaf Fall Disease Putative Effectors.</title>
        <authorList>
            <person name="Lopez D."/>
            <person name="Ribeiro S."/>
            <person name="Label P."/>
            <person name="Fumanal B."/>
            <person name="Venisse J.S."/>
            <person name="Kohler A."/>
            <person name="de Oliveira R.R."/>
            <person name="Labutti K."/>
            <person name="Lipzen A."/>
            <person name="Lail K."/>
            <person name="Bauer D."/>
            <person name="Ohm R.A."/>
            <person name="Barry K.W."/>
            <person name="Spatafora J."/>
            <person name="Grigoriev I.V."/>
            <person name="Martin F.M."/>
            <person name="Pujade-Renaud V."/>
        </authorList>
    </citation>
    <scope>NUCLEOTIDE SEQUENCE [LARGE SCALE GENOMIC DNA]</scope>
    <source>
        <strain evidence="3 4">Philippines</strain>
    </source>
</reference>